<comment type="caution">
    <text evidence="1">The sequence shown here is derived from an EMBL/GenBank/DDBJ whole genome shotgun (WGS) entry which is preliminary data.</text>
</comment>
<keyword evidence="2" id="KW-1185">Reference proteome</keyword>
<evidence type="ECO:0000313" key="2">
    <source>
        <dbReference type="Proteomes" id="UP000282759"/>
    </source>
</evidence>
<sequence length="246" mass="28118">MKKLNFLICLFLSLHVACKSSQKPSLVDSGVATNELTNDSGDSLRKADSLKTAAQKAAFKSYKLNSTYSVIDTGWFNCGTMEGLYAIVKQNGQNTDTIHLGIGMQEIESNQYLYLMLTQCKNSFETEQPSPGILYLRPYQYVISSTEKRYLLDTAITGFDSYKSAPNVINKKIYFWQYIKQSDNLFNVNAAVYNPETGKTVSRNLFTNDLNDNEHIYPPFEKDRKVIFDWGNKSWKFSFNDFQLLN</sequence>
<reference evidence="1 2" key="1">
    <citation type="submission" date="2019-01" db="EMBL/GenBank/DDBJ databases">
        <authorList>
            <person name="Chen W.-M."/>
        </authorList>
    </citation>
    <scope>NUCLEOTIDE SEQUENCE [LARGE SCALE GENOMIC DNA]</scope>
    <source>
        <strain evidence="1 2">YBJ-36</strain>
    </source>
</reference>
<dbReference type="RefSeq" id="WP_127703047.1">
    <property type="nucleotide sequence ID" value="NZ_SACK01000001.1"/>
</dbReference>
<proteinExistence type="predicted"/>
<gene>
    <name evidence="1" type="ORF">EOD41_01710</name>
</gene>
<organism evidence="1 2">
    <name type="scientific">Mucilaginibacter limnophilus</name>
    <dbReference type="NCBI Taxonomy" id="1932778"/>
    <lineage>
        <taxon>Bacteria</taxon>
        <taxon>Pseudomonadati</taxon>
        <taxon>Bacteroidota</taxon>
        <taxon>Sphingobacteriia</taxon>
        <taxon>Sphingobacteriales</taxon>
        <taxon>Sphingobacteriaceae</taxon>
        <taxon>Mucilaginibacter</taxon>
    </lineage>
</organism>
<dbReference type="AlphaFoldDB" id="A0A3S2UNC8"/>
<accession>A0A3S2UNC8</accession>
<name>A0A3S2UNC8_9SPHI</name>
<dbReference type="EMBL" id="SACK01000001">
    <property type="protein sequence ID" value="RVU02680.1"/>
    <property type="molecule type" value="Genomic_DNA"/>
</dbReference>
<protein>
    <submittedName>
        <fullName evidence="1">Uncharacterized protein</fullName>
    </submittedName>
</protein>
<evidence type="ECO:0000313" key="1">
    <source>
        <dbReference type="EMBL" id="RVU02680.1"/>
    </source>
</evidence>
<dbReference type="Proteomes" id="UP000282759">
    <property type="component" value="Unassembled WGS sequence"/>
</dbReference>